<dbReference type="SUPFAM" id="SSF50156">
    <property type="entry name" value="PDZ domain-like"/>
    <property type="match status" value="1"/>
</dbReference>
<evidence type="ECO:0000256" key="4">
    <source>
        <dbReference type="SAM" id="Phobius"/>
    </source>
</evidence>
<evidence type="ECO:0000256" key="2">
    <source>
        <dbReference type="ARBA" id="ARBA00022801"/>
    </source>
</evidence>
<evidence type="ECO:0000313" key="7">
    <source>
        <dbReference type="Proteomes" id="UP000616724"/>
    </source>
</evidence>
<keyword evidence="4" id="KW-0812">Transmembrane</keyword>
<feature type="transmembrane region" description="Helical" evidence="4">
    <location>
        <begin position="152"/>
        <end position="176"/>
    </location>
</feature>
<evidence type="ECO:0000256" key="3">
    <source>
        <dbReference type="SAM" id="MobiDB-lite"/>
    </source>
</evidence>
<keyword evidence="7" id="KW-1185">Reference proteome</keyword>
<feature type="compositionally biased region" description="Gly residues" evidence="3">
    <location>
        <begin position="345"/>
        <end position="355"/>
    </location>
</feature>
<sequence>MGDDMNDNKDEQDITPAQGSVPAQDATPGEGASGNETSGNGGWTQFGAVPPRAGGFRAGQAAAGQSAASPDAAGQSAAVSDAGTEPTLVHPIPAQPGAGQAAAAQHTAEQPVFAPPAAEPVTGPIPGPFVPHAAAAPAVPAQRARLSAAQKLGAGLALAAMAVGGGVAGAFAATAFDDRAPVAASSAPVAIPAGNSATVADVAKAVQPSVVSIEVKGQGGNGEGSGVILSEDGMILTNNHVVDSAAQGGELTVKFSDGKTATAKVVGTDPATDLAVIKAENVSGLTKASLGDSDQLRVGDSVLAIGSPLGLSGSVSAGIISALDRTLNVGGEQRQQLPPGWDGRQQGGGSPGTTIGGAIQTDAAINPGNSGGALVNSSGQVIGINTAIATSGGGGNIGVGFAIPINTAKQVAQQLIETGKVTHAFLGVSMADAIGDAGGAMVQQVTEGSPAAQAGLKQGDLITKIGDTAVEGSSTVVGVVRGLKPGDKVTLTYVRDGRTLTATATLAEKTGE</sequence>
<feature type="domain" description="PDZ" evidence="5">
    <location>
        <begin position="415"/>
        <end position="497"/>
    </location>
</feature>
<dbReference type="GO" id="GO:0004252">
    <property type="term" value="F:serine-type endopeptidase activity"/>
    <property type="evidence" value="ECO:0007669"/>
    <property type="project" value="InterPro"/>
</dbReference>
<reference evidence="6 7" key="1">
    <citation type="submission" date="2021-01" db="EMBL/GenBank/DDBJ databases">
        <title>Whole genome shotgun sequence of Planobispora longispora NBRC 13918.</title>
        <authorList>
            <person name="Komaki H."/>
            <person name="Tamura T."/>
        </authorList>
    </citation>
    <scope>NUCLEOTIDE SEQUENCE [LARGE SCALE GENOMIC DNA]</scope>
    <source>
        <strain evidence="6 7">NBRC 13918</strain>
    </source>
</reference>
<dbReference type="SUPFAM" id="SSF50494">
    <property type="entry name" value="Trypsin-like serine proteases"/>
    <property type="match status" value="1"/>
</dbReference>
<feature type="region of interest" description="Disordered" evidence="3">
    <location>
        <begin position="332"/>
        <end position="357"/>
    </location>
</feature>
<dbReference type="InterPro" id="IPR001478">
    <property type="entry name" value="PDZ"/>
</dbReference>
<dbReference type="InterPro" id="IPR051201">
    <property type="entry name" value="Chloro_Bact_Ser_Proteases"/>
</dbReference>
<dbReference type="Pfam" id="PF13180">
    <property type="entry name" value="PDZ_2"/>
    <property type="match status" value="1"/>
</dbReference>
<keyword evidence="4" id="KW-0472">Membrane</keyword>
<accession>A0A8J3RH67</accession>
<feature type="compositionally biased region" description="Low complexity" evidence="3">
    <location>
        <begin position="50"/>
        <end position="78"/>
    </location>
</feature>
<organism evidence="6 7">
    <name type="scientific">Planobispora longispora</name>
    <dbReference type="NCBI Taxonomy" id="28887"/>
    <lineage>
        <taxon>Bacteria</taxon>
        <taxon>Bacillati</taxon>
        <taxon>Actinomycetota</taxon>
        <taxon>Actinomycetes</taxon>
        <taxon>Streptosporangiales</taxon>
        <taxon>Streptosporangiaceae</taxon>
        <taxon>Planobispora</taxon>
    </lineage>
</organism>
<feature type="region of interest" description="Disordered" evidence="3">
    <location>
        <begin position="1"/>
        <end position="109"/>
    </location>
</feature>
<feature type="compositionally biased region" description="Basic and acidic residues" evidence="3">
    <location>
        <begin position="1"/>
        <end position="12"/>
    </location>
</feature>
<dbReference type="PRINTS" id="PR00834">
    <property type="entry name" value="PROTEASES2C"/>
</dbReference>
<dbReference type="PANTHER" id="PTHR43343">
    <property type="entry name" value="PEPTIDASE S12"/>
    <property type="match status" value="1"/>
</dbReference>
<name>A0A8J3RH67_9ACTN</name>
<dbReference type="InterPro" id="IPR001940">
    <property type="entry name" value="Peptidase_S1C"/>
</dbReference>
<feature type="compositionally biased region" description="Low complexity" evidence="3">
    <location>
        <begin position="95"/>
        <end position="105"/>
    </location>
</feature>
<dbReference type="Gene3D" id="2.30.42.10">
    <property type="match status" value="1"/>
</dbReference>
<dbReference type="Proteomes" id="UP000616724">
    <property type="component" value="Unassembled WGS sequence"/>
</dbReference>
<keyword evidence="2" id="KW-0378">Hydrolase</keyword>
<dbReference type="AlphaFoldDB" id="A0A8J3RH67"/>
<dbReference type="InterPro" id="IPR036034">
    <property type="entry name" value="PDZ_sf"/>
</dbReference>
<dbReference type="InterPro" id="IPR009003">
    <property type="entry name" value="Peptidase_S1_PA"/>
</dbReference>
<evidence type="ECO:0000256" key="1">
    <source>
        <dbReference type="ARBA" id="ARBA00022670"/>
    </source>
</evidence>
<proteinExistence type="predicted"/>
<dbReference type="PROSITE" id="PS50106">
    <property type="entry name" value="PDZ"/>
    <property type="match status" value="1"/>
</dbReference>
<dbReference type="GO" id="GO:0006508">
    <property type="term" value="P:proteolysis"/>
    <property type="evidence" value="ECO:0007669"/>
    <property type="project" value="UniProtKB-KW"/>
</dbReference>
<dbReference type="Pfam" id="PF13365">
    <property type="entry name" value="Trypsin_2"/>
    <property type="match status" value="1"/>
</dbReference>
<keyword evidence="4" id="KW-1133">Transmembrane helix</keyword>
<dbReference type="SMART" id="SM00228">
    <property type="entry name" value="PDZ"/>
    <property type="match status" value="1"/>
</dbReference>
<dbReference type="PANTHER" id="PTHR43343:SF3">
    <property type="entry name" value="PROTEASE DO-LIKE 8, CHLOROPLASTIC"/>
    <property type="match status" value="1"/>
</dbReference>
<gene>
    <name evidence="6" type="ORF">Plo01_02110</name>
</gene>
<evidence type="ECO:0000313" key="6">
    <source>
        <dbReference type="EMBL" id="GIH73782.1"/>
    </source>
</evidence>
<dbReference type="EMBL" id="BOOH01000001">
    <property type="protein sequence ID" value="GIH73782.1"/>
    <property type="molecule type" value="Genomic_DNA"/>
</dbReference>
<protein>
    <recommendedName>
        <fullName evidence="5">PDZ domain-containing protein</fullName>
    </recommendedName>
</protein>
<keyword evidence="1" id="KW-0645">Protease</keyword>
<comment type="caution">
    <text evidence="6">The sequence shown here is derived from an EMBL/GenBank/DDBJ whole genome shotgun (WGS) entry which is preliminary data.</text>
</comment>
<evidence type="ECO:0000259" key="5">
    <source>
        <dbReference type="PROSITE" id="PS50106"/>
    </source>
</evidence>
<dbReference type="Gene3D" id="2.40.10.120">
    <property type="match status" value="1"/>
</dbReference>